<sequence>MEELFAASVTTLDIIVVYVLLRVKGRRLVLALWTGFLNIMLPLLGFMMGELSATIFADWSVLLSGVILSLIGLHMLLQDNNEQSTIIKLHPAFIALVVSIDAFSVSVTFGMLQLNKLLYIMASGIFAFVFSLVALYFQKKLGVKNGNRIRQFAGVSLLIMGILSCIR</sequence>
<feature type="transmembrane region" description="Helical" evidence="5">
    <location>
        <begin position="59"/>
        <end position="77"/>
    </location>
</feature>
<dbReference type="AlphaFoldDB" id="A0A380BCN3"/>
<evidence type="ECO:0000256" key="2">
    <source>
        <dbReference type="ARBA" id="ARBA00022692"/>
    </source>
</evidence>
<keyword evidence="4 5" id="KW-0472">Membrane</keyword>
<feature type="transmembrane region" description="Helical" evidence="5">
    <location>
        <begin position="117"/>
        <end position="137"/>
    </location>
</feature>
<keyword evidence="7" id="KW-1185">Reference proteome</keyword>
<dbReference type="EMBL" id="UGYZ01000002">
    <property type="protein sequence ID" value="SUI99095.1"/>
    <property type="molecule type" value="Genomic_DNA"/>
</dbReference>
<organism evidence="6 7">
    <name type="scientific">Sporosarcina pasteurii</name>
    <name type="common">Bacillus pasteurii</name>
    <dbReference type="NCBI Taxonomy" id="1474"/>
    <lineage>
        <taxon>Bacteria</taxon>
        <taxon>Bacillati</taxon>
        <taxon>Bacillota</taxon>
        <taxon>Bacilli</taxon>
        <taxon>Bacillales</taxon>
        <taxon>Caryophanaceae</taxon>
        <taxon>Sporosarcina</taxon>
    </lineage>
</organism>
<proteinExistence type="predicted"/>
<dbReference type="RefSeq" id="WP_166739558.1">
    <property type="nucleotide sequence ID" value="NZ_CP038012.1"/>
</dbReference>
<dbReference type="PANTHER" id="PTHR35529">
    <property type="entry name" value="MANGANESE EFFLUX PUMP MNTP-RELATED"/>
    <property type="match status" value="1"/>
</dbReference>
<keyword evidence="3 5" id="KW-1133">Transmembrane helix</keyword>
<dbReference type="PANTHER" id="PTHR35529:SF1">
    <property type="entry name" value="MANGANESE EFFLUX PUMP MNTP-RELATED"/>
    <property type="match status" value="1"/>
</dbReference>
<keyword evidence="1" id="KW-1003">Cell membrane</keyword>
<protein>
    <submittedName>
        <fullName evidence="6">Domain of uncharacterized function DUF</fullName>
    </submittedName>
</protein>
<feature type="transmembrane region" description="Helical" evidence="5">
    <location>
        <begin position="89"/>
        <end position="111"/>
    </location>
</feature>
<accession>A0A380BCN3</accession>
<dbReference type="Pfam" id="PF02659">
    <property type="entry name" value="Mntp"/>
    <property type="match status" value="1"/>
</dbReference>
<feature type="transmembrane region" description="Helical" evidence="5">
    <location>
        <begin position="28"/>
        <end position="47"/>
    </location>
</feature>
<dbReference type="InterPro" id="IPR003810">
    <property type="entry name" value="Mntp/YtaF"/>
</dbReference>
<evidence type="ECO:0000256" key="4">
    <source>
        <dbReference type="ARBA" id="ARBA00023136"/>
    </source>
</evidence>
<keyword evidence="2 5" id="KW-0812">Transmembrane</keyword>
<evidence type="ECO:0000256" key="3">
    <source>
        <dbReference type="ARBA" id="ARBA00022989"/>
    </source>
</evidence>
<evidence type="ECO:0000313" key="6">
    <source>
        <dbReference type="EMBL" id="SUI99095.1"/>
    </source>
</evidence>
<reference evidence="6 7" key="1">
    <citation type="submission" date="2018-06" db="EMBL/GenBank/DDBJ databases">
        <authorList>
            <consortium name="Pathogen Informatics"/>
            <person name="Doyle S."/>
        </authorList>
    </citation>
    <scope>NUCLEOTIDE SEQUENCE [LARGE SCALE GENOMIC DNA]</scope>
    <source>
        <strain evidence="7">ATCC 11859 / DSM 33 / NCIB 8841 / NCTC 4822</strain>
    </source>
</reference>
<feature type="transmembrane region" description="Helical" evidence="5">
    <location>
        <begin position="6"/>
        <end position="21"/>
    </location>
</feature>
<gene>
    <name evidence="6" type="ORF">NCTC4822_00433</name>
</gene>
<name>A0A380BCN3_SPOPA</name>
<feature type="transmembrane region" description="Helical" evidence="5">
    <location>
        <begin position="149"/>
        <end position="166"/>
    </location>
</feature>
<evidence type="ECO:0000256" key="1">
    <source>
        <dbReference type="ARBA" id="ARBA00022475"/>
    </source>
</evidence>
<dbReference type="Proteomes" id="UP000254519">
    <property type="component" value="Unassembled WGS sequence"/>
</dbReference>
<evidence type="ECO:0000256" key="5">
    <source>
        <dbReference type="SAM" id="Phobius"/>
    </source>
</evidence>
<evidence type="ECO:0000313" key="7">
    <source>
        <dbReference type="Proteomes" id="UP000254519"/>
    </source>
</evidence>